<keyword evidence="5" id="KW-0547">Nucleotide-binding</keyword>
<dbReference type="SUPFAM" id="SSF52540">
    <property type="entry name" value="P-loop containing nucleoside triphosphate hydrolases"/>
    <property type="match status" value="1"/>
</dbReference>
<dbReference type="CDD" id="cd03257">
    <property type="entry name" value="ABC_NikE_OppD_transporters"/>
    <property type="match status" value="1"/>
</dbReference>
<gene>
    <name evidence="9" type="ORF">GGR00_005069</name>
</gene>
<dbReference type="GO" id="GO:0015833">
    <property type="term" value="P:peptide transport"/>
    <property type="evidence" value="ECO:0007669"/>
    <property type="project" value="InterPro"/>
</dbReference>
<keyword evidence="10" id="KW-1185">Reference proteome</keyword>
<name>A0A7X0FD44_9HYPH</name>
<dbReference type="RefSeq" id="WP_184701937.1">
    <property type="nucleotide sequence ID" value="NZ_BAABEG010000001.1"/>
</dbReference>
<dbReference type="Pfam" id="PF08352">
    <property type="entry name" value="oligo_HPY"/>
    <property type="match status" value="1"/>
</dbReference>
<feature type="domain" description="ABC transporter" evidence="8">
    <location>
        <begin position="17"/>
        <end position="267"/>
    </location>
</feature>
<protein>
    <submittedName>
        <fullName evidence="9">Oligopeptide/dipeptide ABC transporter ATP-binding protein</fullName>
    </submittedName>
</protein>
<evidence type="ECO:0000256" key="5">
    <source>
        <dbReference type="ARBA" id="ARBA00022741"/>
    </source>
</evidence>
<evidence type="ECO:0000256" key="4">
    <source>
        <dbReference type="ARBA" id="ARBA00022475"/>
    </source>
</evidence>
<evidence type="ECO:0000256" key="6">
    <source>
        <dbReference type="ARBA" id="ARBA00022840"/>
    </source>
</evidence>
<proteinExistence type="inferred from homology"/>
<dbReference type="PROSITE" id="PS00211">
    <property type="entry name" value="ABC_TRANSPORTER_1"/>
    <property type="match status" value="1"/>
</dbReference>
<comment type="subcellular location">
    <subcellularLocation>
        <location evidence="1">Cell inner membrane</location>
        <topology evidence="1">Peripheral membrane protein</topology>
    </subcellularLocation>
</comment>
<dbReference type="GO" id="GO:0016887">
    <property type="term" value="F:ATP hydrolysis activity"/>
    <property type="evidence" value="ECO:0007669"/>
    <property type="project" value="InterPro"/>
</dbReference>
<dbReference type="NCBIfam" id="TIGR01727">
    <property type="entry name" value="oligo_HPY"/>
    <property type="match status" value="1"/>
</dbReference>
<organism evidence="9 10">
    <name type="scientific">Aminobacter aganoensis</name>
    <dbReference type="NCBI Taxonomy" id="83264"/>
    <lineage>
        <taxon>Bacteria</taxon>
        <taxon>Pseudomonadati</taxon>
        <taxon>Pseudomonadota</taxon>
        <taxon>Alphaproteobacteria</taxon>
        <taxon>Hyphomicrobiales</taxon>
        <taxon>Phyllobacteriaceae</taxon>
        <taxon>Aminobacter</taxon>
    </lineage>
</organism>
<dbReference type="InterPro" id="IPR003593">
    <property type="entry name" value="AAA+_ATPase"/>
</dbReference>
<comment type="caution">
    <text evidence="9">The sequence shown here is derived from an EMBL/GenBank/DDBJ whole genome shotgun (WGS) entry which is preliminary data.</text>
</comment>
<sequence>MGQVFETHNVAAHDQVLKAVDLSVSFQSGNSNAVAVDHVSFGVARGEMLALVGESGCGKSTAALALLGLLRSPPARVEGRILLAGRSILGLPPADLQQIRGKSIAMIFQQPMTSLNPVLTIERQLTESTMAHESITRSEAISRARDALELVGISSPETRLRQYPHQLSGGMRQRVMIAMAMACRPSVLVADEPTTALDVTMQAQILSLIKGLKRDFGVATILITHDLGVVAENADRVAVMYAGRIVEQAGTSELFRAPAHPYTRGLIAAVPRLDGVPIGSAQTRRLQEIPGSVPQAGPSVPGCPFAPRCPLASDRCRSMRPMEVAIAPEHLVSCWEYAA</sequence>
<dbReference type="Gene3D" id="3.40.50.300">
    <property type="entry name" value="P-loop containing nucleotide triphosphate hydrolases"/>
    <property type="match status" value="1"/>
</dbReference>
<dbReference type="PANTHER" id="PTHR43297">
    <property type="entry name" value="OLIGOPEPTIDE TRANSPORT ATP-BINDING PROTEIN APPD"/>
    <property type="match status" value="1"/>
</dbReference>
<dbReference type="GO" id="GO:0005524">
    <property type="term" value="F:ATP binding"/>
    <property type="evidence" value="ECO:0007669"/>
    <property type="project" value="UniProtKB-KW"/>
</dbReference>
<comment type="similarity">
    <text evidence="2">Belongs to the ABC transporter superfamily.</text>
</comment>
<dbReference type="PANTHER" id="PTHR43297:SF2">
    <property type="entry name" value="DIPEPTIDE TRANSPORT ATP-BINDING PROTEIN DPPD"/>
    <property type="match status" value="1"/>
</dbReference>
<evidence type="ECO:0000313" key="9">
    <source>
        <dbReference type="EMBL" id="MBB6357248.1"/>
    </source>
</evidence>
<evidence type="ECO:0000313" key="10">
    <source>
        <dbReference type="Proteomes" id="UP000536262"/>
    </source>
</evidence>
<keyword evidence="3" id="KW-0813">Transport</keyword>
<dbReference type="Pfam" id="PF00005">
    <property type="entry name" value="ABC_tran"/>
    <property type="match status" value="1"/>
</dbReference>
<dbReference type="AlphaFoldDB" id="A0A7X0FD44"/>
<dbReference type="EMBL" id="JACHOU010000021">
    <property type="protein sequence ID" value="MBB6357248.1"/>
    <property type="molecule type" value="Genomic_DNA"/>
</dbReference>
<dbReference type="Proteomes" id="UP000536262">
    <property type="component" value="Unassembled WGS sequence"/>
</dbReference>
<dbReference type="InterPro" id="IPR027417">
    <property type="entry name" value="P-loop_NTPase"/>
</dbReference>
<keyword evidence="7" id="KW-0472">Membrane</keyword>
<dbReference type="InterPro" id="IPR017871">
    <property type="entry name" value="ABC_transporter-like_CS"/>
</dbReference>
<dbReference type="GO" id="GO:0055085">
    <property type="term" value="P:transmembrane transport"/>
    <property type="evidence" value="ECO:0007669"/>
    <property type="project" value="UniProtKB-ARBA"/>
</dbReference>
<dbReference type="InterPro" id="IPR050388">
    <property type="entry name" value="ABC_Ni/Peptide_Import"/>
</dbReference>
<evidence type="ECO:0000259" key="8">
    <source>
        <dbReference type="PROSITE" id="PS50893"/>
    </source>
</evidence>
<evidence type="ECO:0000256" key="3">
    <source>
        <dbReference type="ARBA" id="ARBA00022448"/>
    </source>
</evidence>
<keyword evidence="4" id="KW-1003">Cell membrane</keyword>
<dbReference type="SMART" id="SM00382">
    <property type="entry name" value="AAA"/>
    <property type="match status" value="1"/>
</dbReference>
<reference evidence="9 10" key="1">
    <citation type="submission" date="2020-08" db="EMBL/GenBank/DDBJ databases">
        <title>Genomic Encyclopedia of Type Strains, Phase IV (KMG-IV): sequencing the most valuable type-strain genomes for metagenomic binning, comparative biology and taxonomic classification.</title>
        <authorList>
            <person name="Goeker M."/>
        </authorList>
    </citation>
    <scope>NUCLEOTIDE SEQUENCE [LARGE SCALE GENOMIC DNA]</scope>
    <source>
        <strain evidence="9 10">DSM 7051</strain>
    </source>
</reference>
<dbReference type="InterPro" id="IPR013563">
    <property type="entry name" value="Oligopep_ABC_C"/>
</dbReference>
<evidence type="ECO:0000256" key="7">
    <source>
        <dbReference type="ARBA" id="ARBA00023136"/>
    </source>
</evidence>
<dbReference type="FunFam" id="3.40.50.300:FF:000016">
    <property type="entry name" value="Oligopeptide ABC transporter ATP-binding component"/>
    <property type="match status" value="1"/>
</dbReference>
<evidence type="ECO:0000256" key="1">
    <source>
        <dbReference type="ARBA" id="ARBA00004417"/>
    </source>
</evidence>
<evidence type="ECO:0000256" key="2">
    <source>
        <dbReference type="ARBA" id="ARBA00005417"/>
    </source>
</evidence>
<keyword evidence="6 9" id="KW-0067">ATP-binding</keyword>
<dbReference type="PROSITE" id="PS50893">
    <property type="entry name" value="ABC_TRANSPORTER_2"/>
    <property type="match status" value="1"/>
</dbReference>
<accession>A0A7X0FD44</accession>
<dbReference type="GO" id="GO:0005886">
    <property type="term" value="C:plasma membrane"/>
    <property type="evidence" value="ECO:0007669"/>
    <property type="project" value="UniProtKB-SubCell"/>
</dbReference>
<dbReference type="InterPro" id="IPR003439">
    <property type="entry name" value="ABC_transporter-like_ATP-bd"/>
</dbReference>